<dbReference type="KEGG" id="dmm:dnm_072240"/>
<dbReference type="SUPFAM" id="SSF75169">
    <property type="entry name" value="DsrEFH-like"/>
    <property type="match status" value="1"/>
</dbReference>
<dbReference type="EMBL" id="CP061800">
    <property type="protein sequence ID" value="QTA91159.1"/>
    <property type="molecule type" value="Genomic_DNA"/>
</dbReference>
<dbReference type="Gene3D" id="3.40.1260.10">
    <property type="entry name" value="DsrEFH-like"/>
    <property type="match status" value="1"/>
</dbReference>
<accession>A0A975BSV2</accession>
<evidence type="ECO:0000313" key="1">
    <source>
        <dbReference type="EMBL" id="QTA91159.1"/>
    </source>
</evidence>
<name>A0A975BSV2_9BACT</name>
<dbReference type="AlphaFoldDB" id="A0A975BSV2"/>
<sequence length="115" mass="12868">MKKIAMFVFNGDPMCFIHVLLNALDMKEKGWEVKVVIEGSATKLIPELAKAENPLHQLWEKVKDAGLADGVCKACSNKMGTLEAAKEQSLQLLDEMSGHPSMARYREDNFEVVIF</sequence>
<dbReference type="InterPro" id="IPR027396">
    <property type="entry name" value="DsrEFH-like"/>
</dbReference>
<keyword evidence="2" id="KW-1185">Reference proteome</keyword>
<dbReference type="Proteomes" id="UP000663722">
    <property type="component" value="Chromosome"/>
</dbReference>
<organism evidence="1 2">
    <name type="scientific">Desulfonema magnum</name>
    <dbReference type="NCBI Taxonomy" id="45655"/>
    <lineage>
        <taxon>Bacteria</taxon>
        <taxon>Pseudomonadati</taxon>
        <taxon>Thermodesulfobacteriota</taxon>
        <taxon>Desulfobacteria</taxon>
        <taxon>Desulfobacterales</taxon>
        <taxon>Desulfococcaceae</taxon>
        <taxon>Desulfonema</taxon>
    </lineage>
</organism>
<protein>
    <submittedName>
        <fullName evidence="1">DsrE/F-like protein domain-containing protein</fullName>
    </submittedName>
</protein>
<reference evidence="1" key="1">
    <citation type="journal article" date="2021" name="Microb. Physiol.">
        <title>Proteogenomic Insights into the Physiology of Marine, Sulfate-Reducing, Filamentous Desulfonema limicola and Desulfonema magnum.</title>
        <authorList>
            <person name="Schnaars V."/>
            <person name="Wohlbrand L."/>
            <person name="Scheve S."/>
            <person name="Hinrichs C."/>
            <person name="Reinhardt R."/>
            <person name="Rabus R."/>
        </authorList>
    </citation>
    <scope>NUCLEOTIDE SEQUENCE</scope>
    <source>
        <strain evidence="1">4be13</strain>
    </source>
</reference>
<gene>
    <name evidence="1" type="ORF">dnm_072240</name>
</gene>
<dbReference type="RefSeq" id="WP_207679048.1">
    <property type="nucleotide sequence ID" value="NZ_CP061800.1"/>
</dbReference>
<proteinExistence type="predicted"/>
<evidence type="ECO:0000313" key="2">
    <source>
        <dbReference type="Proteomes" id="UP000663722"/>
    </source>
</evidence>